<comment type="caution">
    <text evidence="2">The sequence shown here is derived from an EMBL/GenBank/DDBJ whole genome shotgun (WGS) entry which is preliminary data.</text>
</comment>
<dbReference type="Gene3D" id="3.40.50.12140">
    <property type="entry name" value="Domain of unknown function DUF4159"/>
    <property type="match status" value="1"/>
</dbReference>
<dbReference type="EMBL" id="DSGB01000006">
    <property type="protein sequence ID" value="HER96985.1"/>
    <property type="molecule type" value="Genomic_DNA"/>
</dbReference>
<dbReference type="InterPro" id="IPR029062">
    <property type="entry name" value="Class_I_gatase-like"/>
</dbReference>
<dbReference type="InterPro" id="IPR025297">
    <property type="entry name" value="DUF4159"/>
</dbReference>
<accession>A0A7V2B2E2</accession>
<dbReference type="AlphaFoldDB" id="A0A7V2B2E2"/>
<gene>
    <name evidence="2" type="ORF">ENO59_10840</name>
</gene>
<proteinExistence type="predicted"/>
<organism evidence="2">
    <name type="scientific">Rhodothermus marinus</name>
    <name type="common">Rhodothermus obamensis</name>
    <dbReference type="NCBI Taxonomy" id="29549"/>
    <lineage>
        <taxon>Bacteria</taxon>
        <taxon>Pseudomonadati</taxon>
        <taxon>Rhodothermota</taxon>
        <taxon>Rhodothermia</taxon>
        <taxon>Rhodothermales</taxon>
        <taxon>Rhodothermaceae</taxon>
        <taxon>Rhodothermus</taxon>
    </lineage>
</organism>
<dbReference type="SUPFAM" id="SSF52317">
    <property type="entry name" value="Class I glutamine amidotransferase-like"/>
    <property type="match status" value="1"/>
</dbReference>
<sequence length="223" mass="25798">MRTLWMIGGLLLAWPLWAQETYTFRIAAVKYGGGGDWYQAVTPLPNLLRYVREHTNIDVAPQADVVELSSDRLFTYPFLFLSGHGNIVLTDEEARRLRRYLENGGFLYIDDDYGLDRYIRREMKKVFPEQEFVELPFNHPIYHVHFEFPNGLPKIHEHDGKPPQGFGLFHNGQLVVFYTYETNISDGWESPSVHGDPPEKREAALQMGTNILVYALTRLKPPT</sequence>
<evidence type="ECO:0000313" key="2">
    <source>
        <dbReference type="EMBL" id="HER96985.1"/>
    </source>
</evidence>
<protein>
    <submittedName>
        <fullName evidence="2">DUF4159 domain-containing protein</fullName>
    </submittedName>
</protein>
<feature type="domain" description="DUF4159" evidence="1">
    <location>
        <begin position="25"/>
        <end position="216"/>
    </location>
</feature>
<name>A0A7V2B2E2_RHOMR</name>
<reference evidence="2" key="1">
    <citation type="journal article" date="2020" name="mSystems">
        <title>Genome- and Community-Level Interaction Insights into Carbon Utilization and Element Cycling Functions of Hydrothermarchaeota in Hydrothermal Sediment.</title>
        <authorList>
            <person name="Zhou Z."/>
            <person name="Liu Y."/>
            <person name="Xu W."/>
            <person name="Pan J."/>
            <person name="Luo Z.H."/>
            <person name="Li M."/>
        </authorList>
    </citation>
    <scope>NUCLEOTIDE SEQUENCE [LARGE SCALE GENOMIC DNA]</scope>
    <source>
        <strain evidence="2">SpSt-143</strain>
    </source>
</reference>
<evidence type="ECO:0000259" key="1">
    <source>
        <dbReference type="Pfam" id="PF13709"/>
    </source>
</evidence>
<dbReference type="Pfam" id="PF13709">
    <property type="entry name" value="DUF4159"/>
    <property type="match status" value="1"/>
</dbReference>